<keyword evidence="3" id="KW-1185">Reference proteome</keyword>
<dbReference type="AlphaFoldDB" id="A0A8X6IQC1"/>
<evidence type="ECO:0000313" key="3">
    <source>
        <dbReference type="Proteomes" id="UP000887013"/>
    </source>
</evidence>
<accession>A0A8X6IQC1</accession>
<feature type="region of interest" description="Disordered" evidence="1">
    <location>
        <begin position="1"/>
        <end position="23"/>
    </location>
</feature>
<protein>
    <submittedName>
        <fullName evidence="2">Uncharacterized protein</fullName>
    </submittedName>
</protein>
<proteinExistence type="predicted"/>
<reference evidence="2" key="1">
    <citation type="submission" date="2020-08" db="EMBL/GenBank/DDBJ databases">
        <title>Multicomponent nature underlies the extraordinary mechanical properties of spider dragline silk.</title>
        <authorList>
            <person name="Kono N."/>
            <person name="Nakamura H."/>
            <person name="Mori M."/>
            <person name="Yoshida Y."/>
            <person name="Ohtoshi R."/>
            <person name="Malay A.D."/>
            <person name="Moran D.A.P."/>
            <person name="Tomita M."/>
            <person name="Numata K."/>
            <person name="Arakawa K."/>
        </authorList>
    </citation>
    <scope>NUCLEOTIDE SEQUENCE</scope>
</reference>
<sequence length="107" mass="12065">MGGPGSGKWKGGKRDDEDESQKHLLKVHLNSPRNPFPVVFGCVASLPDRGVTVQFPFPVVRSGQWPNWTEINSPPLESRDEAHAKSGLCFRREMRYYFLGLAYFGNN</sequence>
<gene>
    <name evidence="2" type="ORF">NPIL_223211</name>
</gene>
<comment type="caution">
    <text evidence="2">The sequence shown here is derived from an EMBL/GenBank/DDBJ whole genome shotgun (WGS) entry which is preliminary data.</text>
</comment>
<dbReference type="EMBL" id="BMAW01092613">
    <property type="protein sequence ID" value="GFS55816.1"/>
    <property type="molecule type" value="Genomic_DNA"/>
</dbReference>
<dbReference type="Proteomes" id="UP000887013">
    <property type="component" value="Unassembled WGS sequence"/>
</dbReference>
<evidence type="ECO:0000256" key="1">
    <source>
        <dbReference type="SAM" id="MobiDB-lite"/>
    </source>
</evidence>
<evidence type="ECO:0000313" key="2">
    <source>
        <dbReference type="EMBL" id="GFS55816.1"/>
    </source>
</evidence>
<organism evidence="2 3">
    <name type="scientific">Nephila pilipes</name>
    <name type="common">Giant wood spider</name>
    <name type="synonym">Nephila maculata</name>
    <dbReference type="NCBI Taxonomy" id="299642"/>
    <lineage>
        <taxon>Eukaryota</taxon>
        <taxon>Metazoa</taxon>
        <taxon>Ecdysozoa</taxon>
        <taxon>Arthropoda</taxon>
        <taxon>Chelicerata</taxon>
        <taxon>Arachnida</taxon>
        <taxon>Araneae</taxon>
        <taxon>Araneomorphae</taxon>
        <taxon>Entelegynae</taxon>
        <taxon>Araneoidea</taxon>
        <taxon>Nephilidae</taxon>
        <taxon>Nephila</taxon>
    </lineage>
</organism>
<name>A0A8X6IQC1_NEPPI</name>